<dbReference type="WBParaSite" id="Pan_g22343.t1">
    <property type="protein sequence ID" value="Pan_g22343.t1"/>
    <property type="gene ID" value="Pan_g22343"/>
</dbReference>
<sequence length="223" mass="24698">MSQSPSPPKQMLTEAEYMECVRNCHRANKAQIRFRQNKGPYVETQTGIVQSPTNHLVCRYIPNRWQRDSDSIISSDSIEHRLIMSANPTLRLAVDKLVQQKPATSKEVIPVASKEVIPVANVLSSSSLSPVATATERPSASFNLMPVTVFKKVKEEITDPEGEPCAKAASKTTPKKCAKSSKKKVNKAKTSTRAAAKTDDTSAYFSTSESVKLRPRLRPRKNQ</sequence>
<protein>
    <submittedName>
        <fullName evidence="3">DPF1-3 N-terminal domain-containing protein</fullName>
    </submittedName>
</protein>
<evidence type="ECO:0000256" key="1">
    <source>
        <dbReference type="SAM" id="MobiDB-lite"/>
    </source>
</evidence>
<dbReference type="Proteomes" id="UP000492821">
    <property type="component" value="Unassembled WGS sequence"/>
</dbReference>
<feature type="compositionally biased region" description="Basic residues" evidence="1">
    <location>
        <begin position="173"/>
        <end position="187"/>
    </location>
</feature>
<feature type="region of interest" description="Disordered" evidence="1">
    <location>
        <begin position="159"/>
        <end position="223"/>
    </location>
</feature>
<dbReference type="AlphaFoldDB" id="A0A7E4ZWS6"/>
<organism evidence="2 3">
    <name type="scientific">Panagrellus redivivus</name>
    <name type="common">Microworm</name>
    <dbReference type="NCBI Taxonomy" id="6233"/>
    <lineage>
        <taxon>Eukaryota</taxon>
        <taxon>Metazoa</taxon>
        <taxon>Ecdysozoa</taxon>
        <taxon>Nematoda</taxon>
        <taxon>Chromadorea</taxon>
        <taxon>Rhabditida</taxon>
        <taxon>Tylenchina</taxon>
        <taxon>Panagrolaimomorpha</taxon>
        <taxon>Panagrolaimoidea</taxon>
        <taxon>Panagrolaimidae</taxon>
        <taxon>Panagrellus</taxon>
    </lineage>
</organism>
<proteinExistence type="predicted"/>
<name>A0A7E4ZWS6_PANRE</name>
<reference evidence="2" key="1">
    <citation type="journal article" date="2013" name="Genetics">
        <title>The draft genome and transcriptome of Panagrellus redivivus are shaped by the harsh demands of a free-living lifestyle.</title>
        <authorList>
            <person name="Srinivasan J."/>
            <person name="Dillman A.R."/>
            <person name="Macchietto M.G."/>
            <person name="Heikkinen L."/>
            <person name="Lakso M."/>
            <person name="Fracchia K.M."/>
            <person name="Antoshechkin I."/>
            <person name="Mortazavi A."/>
            <person name="Wong G."/>
            <person name="Sternberg P.W."/>
        </authorList>
    </citation>
    <scope>NUCLEOTIDE SEQUENCE [LARGE SCALE GENOMIC DNA]</scope>
    <source>
        <strain evidence="2">MT8872</strain>
    </source>
</reference>
<keyword evidence="2" id="KW-1185">Reference proteome</keyword>
<feature type="compositionally biased region" description="Basic residues" evidence="1">
    <location>
        <begin position="213"/>
        <end position="223"/>
    </location>
</feature>
<evidence type="ECO:0000313" key="3">
    <source>
        <dbReference type="WBParaSite" id="Pan_g22343.t1"/>
    </source>
</evidence>
<evidence type="ECO:0000313" key="2">
    <source>
        <dbReference type="Proteomes" id="UP000492821"/>
    </source>
</evidence>
<accession>A0A7E4ZWS6</accession>
<reference evidence="3" key="2">
    <citation type="submission" date="2020-10" db="UniProtKB">
        <authorList>
            <consortium name="WormBaseParasite"/>
        </authorList>
    </citation>
    <scope>IDENTIFICATION</scope>
</reference>